<dbReference type="PANTHER" id="PTHR18968:SF13">
    <property type="entry name" value="ACETOLACTATE SYNTHASE CATALYTIC SUBUNIT, MITOCHONDRIAL"/>
    <property type="match status" value="1"/>
</dbReference>
<dbReference type="InterPro" id="IPR039368">
    <property type="entry name" value="AHAS_TPP"/>
</dbReference>
<evidence type="ECO:0000256" key="12">
    <source>
        <dbReference type="ARBA" id="ARBA00023304"/>
    </source>
</evidence>
<evidence type="ECO:0000256" key="2">
    <source>
        <dbReference type="ARBA" id="ARBA00005025"/>
    </source>
</evidence>
<evidence type="ECO:0000256" key="8">
    <source>
        <dbReference type="ARBA" id="ARBA00022723"/>
    </source>
</evidence>
<dbReference type="AlphaFoldDB" id="A0A3S5F9J3"/>
<dbReference type="GO" id="GO:0009097">
    <property type="term" value="P:isoleucine biosynthetic process"/>
    <property type="evidence" value="ECO:0007669"/>
    <property type="project" value="UniProtKB-UniPathway"/>
</dbReference>
<evidence type="ECO:0000256" key="11">
    <source>
        <dbReference type="ARBA" id="ARBA00023052"/>
    </source>
</evidence>
<reference evidence="19 20" key="1">
    <citation type="submission" date="2018-12" db="EMBL/GenBank/DDBJ databases">
        <authorList>
            <consortium name="Pathogen Informatics"/>
        </authorList>
    </citation>
    <scope>NUCLEOTIDE SEQUENCE [LARGE SCALE GENOMIC DNA]</scope>
    <source>
        <strain evidence="19 20">NCTC12742</strain>
    </source>
</reference>
<dbReference type="Proteomes" id="UP000272771">
    <property type="component" value="Chromosome"/>
</dbReference>
<dbReference type="CDD" id="cd07035">
    <property type="entry name" value="TPP_PYR_POX_like"/>
    <property type="match status" value="1"/>
</dbReference>
<gene>
    <name evidence="19" type="primary">ilvI</name>
    <name evidence="19" type="ORF">NCTC12742_00404</name>
</gene>
<comment type="catalytic activity">
    <reaction evidence="13 14">
        <text>2 pyruvate + H(+) = (2S)-2-acetolactate + CO2</text>
        <dbReference type="Rhea" id="RHEA:25249"/>
        <dbReference type="ChEBI" id="CHEBI:15361"/>
        <dbReference type="ChEBI" id="CHEBI:15378"/>
        <dbReference type="ChEBI" id="CHEBI:16526"/>
        <dbReference type="ChEBI" id="CHEBI:58476"/>
        <dbReference type="EC" id="2.2.1.6"/>
    </reaction>
</comment>
<keyword evidence="6" id="KW-0285">Flavoprotein</keyword>
<comment type="cofactor">
    <cofactor evidence="14">
        <name>Mg(2+)</name>
        <dbReference type="ChEBI" id="CHEBI:18420"/>
    </cofactor>
    <text evidence="14">Binds 1 Mg(2+) ion per subunit.</text>
</comment>
<keyword evidence="12 14" id="KW-0100">Branched-chain amino acid biosynthesis</keyword>
<dbReference type="InterPro" id="IPR012846">
    <property type="entry name" value="Acetolactate_synth_lsu"/>
</dbReference>
<keyword evidence="10 14" id="KW-0460">Magnesium</keyword>
<feature type="domain" description="Thiamine pyrophosphate enzyme central" evidence="16">
    <location>
        <begin position="194"/>
        <end position="329"/>
    </location>
</feature>
<evidence type="ECO:0000259" key="18">
    <source>
        <dbReference type="Pfam" id="PF02776"/>
    </source>
</evidence>
<dbReference type="GO" id="GO:0000287">
    <property type="term" value="F:magnesium ion binding"/>
    <property type="evidence" value="ECO:0007669"/>
    <property type="project" value="UniProtKB-UniRule"/>
</dbReference>
<dbReference type="InterPro" id="IPR029035">
    <property type="entry name" value="DHS-like_NAD/FAD-binding_dom"/>
</dbReference>
<dbReference type="SUPFAM" id="SSF52518">
    <property type="entry name" value="Thiamin diphosphate-binding fold (THDP-binding)"/>
    <property type="match status" value="2"/>
</dbReference>
<evidence type="ECO:0000256" key="14">
    <source>
        <dbReference type="RuleBase" id="RU003591"/>
    </source>
</evidence>
<dbReference type="OrthoDB" id="2254214at2"/>
<dbReference type="Gene3D" id="3.40.50.1220">
    <property type="entry name" value="TPP-binding domain"/>
    <property type="match status" value="1"/>
</dbReference>
<dbReference type="PANTHER" id="PTHR18968">
    <property type="entry name" value="THIAMINE PYROPHOSPHATE ENZYMES"/>
    <property type="match status" value="1"/>
</dbReference>
<dbReference type="SUPFAM" id="SSF52467">
    <property type="entry name" value="DHS-like NAD/FAD-binding domain"/>
    <property type="match status" value="1"/>
</dbReference>
<dbReference type="UniPathway" id="UPA00049">
    <property type="reaction ID" value="UER00059"/>
</dbReference>
<dbReference type="GO" id="GO:0050660">
    <property type="term" value="F:flavin adenine dinucleotide binding"/>
    <property type="evidence" value="ECO:0007669"/>
    <property type="project" value="InterPro"/>
</dbReference>
<dbReference type="UniPathway" id="UPA00047">
    <property type="reaction ID" value="UER00055"/>
</dbReference>
<evidence type="ECO:0000259" key="17">
    <source>
        <dbReference type="Pfam" id="PF02775"/>
    </source>
</evidence>
<dbReference type="KEGG" id="nwe:SAMEA3174300_1084"/>
<feature type="domain" description="Thiamine pyrophosphate enzyme TPP-binding" evidence="17">
    <location>
        <begin position="394"/>
        <end position="542"/>
    </location>
</feature>
<dbReference type="InterPro" id="IPR029061">
    <property type="entry name" value="THDP-binding"/>
</dbReference>
<evidence type="ECO:0000256" key="1">
    <source>
        <dbReference type="ARBA" id="ARBA00004974"/>
    </source>
</evidence>
<dbReference type="InterPro" id="IPR012000">
    <property type="entry name" value="Thiamin_PyroP_enz_cen_dom"/>
</dbReference>
<dbReference type="EMBL" id="LR134533">
    <property type="protein sequence ID" value="VEJ49874.1"/>
    <property type="molecule type" value="Genomic_DNA"/>
</dbReference>
<evidence type="ECO:0000259" key="16">
    <source>
        <dbReference type="Pfam" id="PF00205"/>
    </source>
</evidence>
<dbReference type="EC" id="2.2.1.6" evidence="4 14"/>
<dbReference type="InterPro" id="IPR011766">
    <property type="entry name" value="TPP_enzyme_TPP-bd"/>
</dbReference>
<dbReference type="GO" id="GO:0003984">
    <property type="term" value="F:acetolactate synthase activity"/>
    <property type="evidence" value="ECO:0007669"/>
    <property type="project" value="UniProtKB-EC"/>
</dbReference>
<evidence type="ECO:0000256" key="9">
    <source>
        <dbReference type="ARBA" id="ARBA00022827"/>
    </source>
</evidence>
<evidence type="ECO:0000256" key="5">
    <source>
        <dbReference type="ARBA" id="ARBA00022605"/>
    </source>
</evidence>
<dbReference type="FunFam" id="3.40.50.970:FF:000016">
    <property type="entry name" value="Acetolactate synthase"/>
    <property type="match status" value="1"/>
</dbReference>
<keyword evidence="20" id="KW-1185">Reference proteome</keyword>
<evidence type="ECO:0000256" key="4">
    <source>
        <dbReference type="ARBA" id="ARBA00013145"/>
    </source>
</evidence>
<keyword evidence="8 14" id="KW-0479">Metal-binding</keyword>
<evidence type="ECO:0000256" key="10">
    <source>
        <dbReference type="ARBA" id="ARBA00022842"/>
    </source>
</evidence>
<feature type="domain" description="Thiamine pyrophosphate enzyme N-terminal TPP-binding" evidence="18">
    <location>
        <begin position="4"/>
        <end position="118"/>
    </location>
</feature>
<dbReference type="RefSeq" id="WP_004285070.1">
    <property type="nucleotide sequence ID" value="NZ_CAUJRG010000006.1"/>
</dbReference>
<comment type="pathway">
    <text evidence="2 14">Amino-acid biosynthesis; L-valine biosynthesis; L-valine from pyruvate: step 1/4.</text>
</comment>
<dbReference type="InterPro" id="IPR045229">
    <property type="entry name" value="TPP_enz"/>
</dbReference>
<comment type="pathway">
    <text evidence="1 14">Amino-acid biosynthesis; L-isoleucine biosynthesis; L-isoleucine from 2-oxobutanoate: step 1/4.</text>
</comment>
<keyword evidence="9" id="KW-0274">FAD</keyword>
<evidence type="ECO:0000313" key="19">
    <source>
        <dbReference type="EMBL" id="VEJ49874.1"/>
    </source>
</evidence>
<dbReference type="FunFam" id="3.40.50.970:FF:000007">
    <property type="entry name" value="Acetolactate synthase"/>
    <property type="match status" value="1"/>
</dbReference>
<dbReference type="Pfam" id="PF00205">
    <property type="entry name" value="TPP_enzyme_M"/>
    <property type="match status" value="1"/>
</dbReference>
<evidence type="ECO:0000256" key="15">
    <source>
        <dbReference type="SAM" id="MobiDB-lite"/>
    </source>
</evidence>
<comment type="similarity">
    <text evidence="3 14">Belongs to the TPP enzyme family.</text>
</comment>
<accession>A0A3S5F9J3</accession>
<dbReference type="STRING" id="28091.SAMEA3174300_01084"/>
<dbReference type="Gene3D" id="3.40.50.970">
    <property type="match status" value="2"/>
</dbReference>
<evidence type="ECO:0000256" key="13">
    <source>
        <dbReference type="ARBA" id="ARBA00048670"/>
    </source>
</evidence>
<dbReference type="NCBIfam" id="TIGR00118">
    <property type="entry name" value="acolac_lg"/>
    <property type="match status" value="1"/>
</dbReference>
<keyword evidence="7 14" id="KW-0808">Transferase</keyword>
<dbReference type="GO" id="GO:0005948">
    <property type="term" value="C:acetolactate synthase complex"/>
    <property type="evidence" value="ECO:0007669"/>
    <property type="project" value="TreeGrafter"/>
</dbReference>
<keyword evidence="5 14" id="KW-0028">Amino-acid biosynthesis</keyword>
<dbReference type="FunFam" id="3.40.50.1220:FF:000008">
    <property type="entry name" value="Acetolactate synthase"/>
    <property type="match status" value="1"/>
</dbReference>
<dbReference type="Pfam" id="PF02775">
    <property type="entry name" value="TPP_enzyme_C"/>
    <property type="match status" value="1"/>
</dbReference>
<name>A0A3S5F9J3_9NEIS</name>
<evidence type="ECO:0000256" key="3">
    <source>
        <dbReference type="ARBA" id="ARBA00007812"/>
    </source>
</evidence>
<dbReference type="GO" id="GO:0009099">
    <property type="term" value="P:L-valine biosynthetic process"/>
    <property type="evidence" value="ECO:0007669"/>
    <property type="project" value="UniProtKB-UniPathway"/>
</dbReference>
<sequence length="593" mass="65112">MQLSGAQILVQSLKAENVEYVFGYPGGAVLEIYDALFQLNKFKHILVRHEQAAVHAADAYARTSGKVGVALVTSGPGATNAITGIATAYTDSIPLVVISGQVGTPAIGSDAFQEIDMVGVSRPCVKHNFLVTNINDLTDTIKKAFQIARSGRPGPVVVDIAKDVTQATAKFSYPQEDIFIRSYQPVTNGHTGQIKKAMQMLSAAKRPIIYFGGGVVLSNASQELIEFVQLTGAPCTGTLMGLGAYPSTHKQYLGMLGMHGTYEANLAMNSADVVLAVGARFDDRVVSVPSKFFEKPKKIIHIDIDPSSISKRVKADVPIVGDVKNVLKEMIGIWKKQELSLNEAALGKWWTTVEQWRGRDCLRIPETESDVILPQMVIRTLAEVTNNDAIITSDVGQHQMFAAQYYPFQRPRQWLNSGGLGTMGVGLPYAMGAYLADPTKDVCCITGEGSIQMNIQELSTCLQYKLPIKTICLNNGYLGMVRQWQELYYSNRESETYFDSLPDFVKLAEAYGHVGMRIEKASDVEGALREALALKDRFVFLDFITDKKQNVFPMVGNGKGLDEMVLPPHMRETKADSDVNDVTDRDYDTRSVP</sequence>
<evidence type="ECO:0000256" key="6">
    <source>
        <dbReference type="ARBA" id="ARBA00022630"/>
    </source>
</evidence>
<evidence type="ECO:0000313" key="20">
    <source>
        <dbReference type="Proteomes" id="UP000272771"/>
    </source>
</evidence>
<dbReference type="InterPro" id="IPR012001">
    <property type="entry name" value="Thiamin_PyroP_enz_TPP-bd_dom"/>
</dbReference>
<dbReference type="GO" id="GO:0030976">
    <property type="term" value="F:thiamine pyrophosphate binding"/>
    <property type="evidence" value="ECO:0007669"/>
    <property type="project" value="UniProtKB-UniRule"/>
</dbReference>
<dbReference type="CDD" id="cd02015">
    <property type="entry name" value="TPP_AHAS"/>
    <property type="match status" value="1"/>
</dbReference>
<organism evidence="19 20">
    <name type="scientific">Neisseria weaveri</name>
    <dbReference type="NCBI Taxonomy" id="28091"/>
    <lineage>
        <taxon>Bacteria</taxon>
        <taxon>Pseudomonadati</taxon>
        <taxon>Pseudomonadota</taxon>
        <taxon>Betaproteobacteria</taxon>
        <taxon>Neisseriales</taxon>
        <taxon>Neisseriaceae</taxon>
        <taxon>Neisseria</taxon>
    </lineage>
</organism>
<protein>
    <recommendedName>
        <fullName evidence="4 14">Acetolactate synthase</fullName>
        <ecNumber evidence="4 14">2.2.1.6</ecNumber>
    </recommendedName>
</protein>
<proteinExistence type="inferred from homology"/>
<evidence type="ECO:0000256" key="7">
    <source>
        <dbReference type="ARBA" id="ARBA00022679"/>
    </source>
</evidence>
<comment type="cofactor">
    <cofactor evidence="14">
        <name>thiamine diphosphate</name>
        <dbReference type="ChEBI" id="CHEBI:58937"/>
    </cofactor>
    <text evidence="14">Binds 1 thiamine pyrophosphate per subunit.</text>
</comment>
<feature type="region of interest" description="Disordered" evidence="15">
    <location>
        <begin position="572"/>
        <end position="593"/>
    </location>
</feature>
<keyword evidence="11 14" id="KW-0786">Thiamine pyrophosphate</keyword>
<dbReference type="Pfam" id="PF02776">
    <property type="entry name" value="TPP_enzyme_N"/>
    <property type="match status" value="1"/>
</dbReference>